<reference evidence="1 2" key="1">
    <citation type="submission" date="2018-07" db="EMBL/GenBank/DDBJ databases">
        <title>Exploring interactions and the metabolic potential of the ultra-small soil bacteria Hylemonella gracilis.</title>
        <authorList>
            <person name="Tyc O."/>
            <person name="Kulkarni P."/>
            <person name="Gawehns F."/>
            <person name="Hundscheid M."/>
            <person name="Zweers H."/>
            <person name="Garbeva P."/>
        </authorList>
    </citation>
    <scope>NUCLEOTIDE SEQUENCE [LARGE SCALE GENOMIC DNA]</scope>
    <source>
        <strain evidence="1 2">NS1</strain>
    </source>
</reference>
<evidence type="ECO:0008006" key="3">
    <source>
        <dbReference type="Google" id="ProtNLM"/>
    </source>
</evidence>
<dbReference type="AlphaFoldDB" id="A0A4P6UQ52"/>
<dbReference type="KEGG" id="hgr:DW355_17555"/>
<dbReference type="EMBL" id="CP031395">
    <property type="protein sequence ID" value="QBK06275.1"/>
    <property type="molecule type" value="Genomic_DNA"/>
</dbReference>
<organism evidence="1 2">
    <name type="scientific">Hylemonella gracilis</name>
    <dbReference type="NCBI Taxonomy" id="80880"/>
    <lineage>
        <taxon>Bacteria</taxon>
        <taxon>Pseudomonadati</taxon>
        <taxon>Pseudomonadota</taxon>
        <taxon>Betaproteobacteria</taxon>
        <taxon>Burkholderiales</taxon>
        <taxon>Comamonadaceae</taxon>
        <taxon>Hylemonella</taxon>
    </lineage>
</organism>
<protein>
    <recommendedName>
        <fullName evidence="3">Lactate dehydrogenase</fullName>
    </recommendedName>
</protein>
<dbReference type="Proteomes" id="UP000292939">
    <property type="component" value="Chromosome"/>
</dbReference>
<gene>
    <name evidence="1" type="ORF">DW355_17555</name>
</gene>
<sequence>MPSVIRREQALGGEVPADNTYQHLQALNVAAWTDSSAQASVLGASTQSEQAWASAPGDVISDLMAHNFGRSQPRDFVNQWRDLGGALLSHLATLTSTPPQYRQTFLANVDPRLPLDDQYSSVRLGAATAHFQVKTRSGQTVDLQIAVNKSGGGIPGVQVAVSSSGALSDAERKALAALAGGLDEALAGLGRSDAPEMNLSGLMNYDRSVFSSLSLDIETPAAQKTALYDSFSLRLGVDKNTLAYKGPLGEMQMRLDAAPLLRGSVTQRQAAIAQYLQQIDAAASRSHADETLVNMFKSGFEQMLGIAESQAGKGVAGIADAMALLGYGLTDQIQPLLTGLPDFEASFSGKFTRNNARGVLSEEGEVSYAISQQTKMQIHRREKDASIVQTRHERLDASYARARNGAMLDLKSGNYDRHTIRDDSTITTLIEALDGAVDSAEERTDKKLLHVRETLVDHEVTDRHATPDDQHFAKRLV</sequence>
<evidence type="ECO:0000313" key="1">
    <source>
        <dbReference type="EMBL" id="QBK06275.1"/>
    </source>
</evidence>
<evidence type="ECO:0000313" key="2">
    <source>
        <dbReference type="Proteomes" id="UP000292939"/>
    </source>
</evidence>
<proteinExistence type="predicted"/>
<accession>A0A4P6UQ52</accession>
<name>A0A4P6UQ52_9BURK</name>